<accession>A0ABP3M996</accession>
<dbReference type="Proteomes" id="UP001500191">
    <property type="component" value="Unassembled WGS sequence"/>
</dbReference>
<name>A0ABP3M996_9DEIO</name>
<dbReference type="InterPro" id="IPR017601">
    <property type="entry name" value="DGQHR-contain_dom"/>
</dbReference>
<keyword evidence="2" id="KW-1185">Reference proteome</keyword>
<organism evidence="1 2">
    <name type="scientific">Deinococcus depolymerans</name>
    <dbReference type="NCBI Taxonomy" id="392408"/>
    <lineage>
        <taxon>Bacteria</taxon>
        <taxon>Thermotogati</taxon>
        <taxon>Deinococcota</taxon>
        <taxon>Deinococci</taxon>
        <taxon>Deinococcales</taxon>
        <taxon>Deinococcaceae</taxon>
        <taxon>Deinococcus</taxon>
    </lineage>
</organism>
<evidence type="ECO:0000313" key="1">
    <source>
        <dbReference type="EMBL" id="GAA0515846.1"/>
    </source>
</evidence>
<protein>
    <submittedName>
        <fullName evidence="1">DGQHR domain-containing protein</fullName>
    </submittedName>
</protein>
<dbReference type="NCBIfam" id="TIGR03187">
    <property type="entry name" value="DGQHR"/>
    <property type="match status" value="1"/>
</dbReference>
<dbReference type="Pfam" id="PF14072">
    <property type="entry name" value="DndB"/>
    <property type="match status" value="1"/>
</dbReference>
<comment type="caution">
    <text evidence="1">The sequence shown here is derived from an EMBL/GenBank/DDBJ whole genome shotgun (WGS) entry which is preliminary data.</text>
</comment>
<sequence>MLDYKENKGEFKFPCLSIKQPIGEFYLASMPFDILMAISYFDVRRIEREERAIESYLGIQRPLSTKRVQEIKKYVTNKDATFPSSIIISVDIENTAIDKVNKTMTLFTSDDSDLGADHIGKIARVLDGQHRLAGLEDYTGSNFEVPVSIFVGLDIADQAYIFSTVNLAQTKVNRSLAYDLYDYAKHRSPQKTAHNIAIALNEDPKSPFYERIKRLGVSDGITSEQTITQAAFVESLIRLISKDPMKDRDDALRNRRLIDYNDEKFAFRGDFIQGDDLKIAQIVNDYFQAVKLKYPDAWLDTSKGAVLSKTNAFMGLMRFLPTALRILKIKNLNQDVKGFSTIFDNWTLKSNDFTTERFKPGSSGASEIYRTLNNDILQNSKY</sequence>
<dbReference type="RefSeq" id="WP_343759263.1">
    <property type="nucleotide sequence ID" value="NZ_BAAADB010000023.1"/>
</dbReference>
<gene>
    <name evidence="1" type="ORF">GCM10008937_24490</name>
</gene>
<evidence type="ECO:0000313" key="2">
    <source>
        <dbReference type="Proteomes" id="UP001500191"/>
    </source>
</evidence>
<reference evidence="2" key="1">
    <citation type="journal article" date="2019" name="Int. J. Syst. Evol. Microbiol.">
        <title>The Global Catalogue of Microorganisms (GCM) 10K type strain sequencing project: providing services to taxonomists for standard genome sequencing and annotation.</title>
        <authorList>
            <consortium name="The Broad Institute Genomics Platform"/>
            <consortium name="The Broad Institute Genome Sequencing Center for Infectious Disease"/>
            <person name="Wu L."/>
            <person name="Ma J."/>
        </authorList>
    </citation>
    <scope>NUCLEOTIDE SEQUENCE [LARGE SCALE GENOMIC DNA]</scope>
    <source>
        <strain evidence="2">JCM 14368</strain>
    </source>
</reference>
<proteinExistence type="predicted"/>
<dbReference type="EMBL" id="BAAADB010000023">
    <property type="protein sequence ID" value="GAA0515846.1"/>
    <property type="molecule type" value="Genomic_DNA"/>
</dbReference>
<dbReference type="InterPro" id="IPR017642">
    <property type="entry name" value="DNA_S_mod_DndB"/>
</dbReference>
<dbReference type="CDD" id="cd16413">
    <property type="entry name" value="DGQHR_domain"/>
    <property type="match status" value="1"/>
</dbReference>